<name>A0A8J3VW25_9ACTN</name>
<proteinExistence type="predicted"/>
<dbReference type="Proteomes" id="UP000642748">
    <property type="component" value="Unassembled WGS sequence"/>
</dbReference>
<accession>A0A8J3VW25</accession>
<protein>
    <submittedName>
        <fullName evidence="1">Uncharacterized protein</fullName>
    </submittedName>
</protein>
<gene>
    <name evidence="1" type="ORF">Raf01_84500</name>
</gene>
<keyword evidence="2" id="KW-1185">Reference proteome</keyword>
<dbReference type="RefSeq" id="WP_203923696.1">
    <property type="nucleotide sequence ID" value="NZ_BONZ01000092.1"/>
</dbReference>
<organism evidence="1 2">
    <name type="scientific">Rugosimonospora africana</name>
    <dbReference type="NCBI Taxonomy" id="556532"/>
    <lineage>
        <taxon>Bacteria</taxon>
        <taxon>Bacillati</taxon>
        <taxon>Actinomycetota</taxon>
        <taxon>Actinomycetes</taxon>
        <taxon>Micromonosporales</taxon>
        <taxon>Micromonosporaceae</taxon>
        <taxon>Rugosimonospora</taxon>
    </lineage>
</organism>
<reference evidence="1" key="1">
    <citation type="submission" date="2021-01" db="EMBL/GenBank/DDBJ databases">
        <title>Whole genome shotgun sequence of Rugosimonospora africana NBRC 104875.</title>
        <authorList>
            <person name="Komaki H."/>
            <person name="Tamura T."/>
        </authorList>
    </citation>
    <scope>NUCLEOTIDE SEQUENCE</scope>
    <source>
        <strain evidence="1">NBRC 104875</strain>
    </source>
</reference>
<evidence type="ECO:0000313" key="1">
    <source>
        <dbReference type="EMBL" id="GIH20278.1"/>
    </source>
</evidence>
<comment type="caution">
    <text evidence="1">The sequence shown here is derived from an EMBL/GenBank/DDBJ whole genome shotgun (WGS) entry which is preliminary data.</text>
</comment>
<dbReference type="AlphaFoldDB" id="A0A8J3VW25"/>
<dbReference type="EMBL" id="BONZ01000092">
    <property type="protein sequence ID" value="GIH20278.1"/>
    <property type="molecule type" value="Genomic_DNA"/>
</dbReference>
<sequence>MTYDLAVWEGEPPTTGDAAAATFRDLYKRYADADPTPPPTQRILDFVEGLLAKWPQAGDPAPWPTAPLNQAAGPLAYLQLVDEHAEEVTAFAASLAWAHGLVCFDPQRERLLTPLPDHAALDLLVQAGKSIQAIAKIRERFGCTLSDAVGIYDRRFRAIAERCRPPEHEPPAYVLTTGQGRTINNPSTAALHRVLIELAPTRWSASLTRRDGWFVRVGLGSPAGTRPGWYALERQDGREDARYRTILTDVQEVIAAFNGFAVDDPNWARRYTWQPHAI</sequence>
<evidence type="ECO:0000313" key="2">
    <source>
        <dbReference type="Proteomes" id="UP000642748"/>
    </source>
</evidence>